<comment type="pathway">
    <text evidence="11">Porphyrin-containing compound metabolism.</text>
</comment>
<dbReference type="GO" id="GO:0006784">
    <property type="term" value="P:heme A biosynthetic process"/>
    <property type="evidence" value="ECO:0007669"/>
    <property type="project" value="InterPro"/>
</dbReference>
<reference evidence="13 14" key="1">
    <citation type="submission" date="2018-12" db="EMBL/GenBank/DDBJ databases">
        <title>three novel Halomonas strain isolated from plants.</title>
        <authorList>
            <person name="Sun C."/>
        </authorList>
    </citation>
    <scope>NUCLEOTIDE SEQUENCE [LARGE SCALE GENOMIC DNA]</scope>
    <source>
        <strain evidence="13 14">DSM 19434</strain>
    </source>
</reference>
<proteinExistence type="predicted"/>
<keyword evidence="7" id="KW-0408">Iron</keyword>
<evidence type="ECO:0000256" key="12">
    <source>
        <dbReference type="SAM" id="Phobius"/>
    </source>
</evidence>
<dbReference type="RefSeq" id="WP_126942461.1">
    <property type="nucleotide sequence ID" value="NZ_RZHG01000002.1"/>
</dbReference>
<dbReference type="GO" id="GO:0016020">
    <property type="term" value="C:membrane"/>
    <property type="evidence" value="ECO:0007669"/>
    <property type="project" value="UniProtKB-SubCell"/>
</dbReference>
<dbReference type="GO" id="GO:0016491">
    <property type="term" value="F:oxidoreductase activity"/>
    <property type="evidence" value="ECO:0007669"/>
    <property type="project" value="UniProtKB-KW"/>
</dbReference>
<evidence type="ECO:0000256" key="11">
    <source>
        <dbReference type="ARBA" id="ARBA00023444"/>
    </source>
</evidence>
<sequence length="384" mass="42948">MTHSTERRLQWLKRLTLVGTVLTVLVILVGAWTRLVDAGLGCPDWPGCYGRLLVPDAEHAALRHPDVPLEPFKAWVEMAHRYVASFLGLIVLSIVALGWQLRKQMGFPWKVSVALLVVILFQGAFGAFTVTLKLWPQVVTLHLLGGLSVLVLFFWVHLRIRVYLMSLTSSPIDTVTSPTNPIFSPTSASYLSSSPTGYVSSLKKMNVLWVIGVSVLVLQLALGGWVTSNYAGIACQGFPTCNTQWWPEMDISEGFHLTQTVGPNYLHGQLHADARTAIHIMHRLGALLLGVVLLVLWWRYRRDIAVGRALTLVVITYVAQVVLGIANVLLWLPLWLALLHTAGAVALTLSFEWAFWCWKRQLSGQRKPQNYIKLFEKPSIHYSD</sequence>
<gene>
    <name evidence="13" type="ORF">ELY33_00715</name>
</gene>
<feature type="transmembrane region" description="Helical" evidence="12">
    <location>
        <begin position="207"/>
        <end position="226"/>
    </location>
</feature>
<evidence type="ECO:0000256" key="9">
    <source>
        <dbReference type="ARBA" id="ARBA00023136"/>
    </source>
</evidence>
<evidence type="ECO:0000256" key="5">
    <source>
        <dbReference type="ARBA" id="ARBA00022989"/>
    </source>
</evidence>
<feature type="transmembrane region" description="Helical" evidence="12">
    <location>
        <begin position="79"/>
        <end position="99"/>
    </location>
</feature>
<evidence type="ECO:0000256" key="7">
    <source>
        <dbReference type="ARBA" id="ARBA00023004"/>
    </source>
</evidence>
<organism evidence="13 14">
    <name type="scientific">Vreelandella andesensis</name>
    <dbReference type="NCBI Taxonomy" id="447567"/>
    <lineage>
        <taxon>Bacteria</taxon>
        <taxon>Pseudomonadati</taxon>
        <taxon>Pseudomonadota</taxon>
        <taxon>Gammaproteobacteria</taxon>
        <taxon>Oceanospirillales</taxon>
        <taxon>Halomonadaceae</taxon>
        <taxon>Vreelandella</taxon>
    </lineage>
</organism>
<keyword evidence="5 12" id="KW-1133">Transmembrane helix</keyword>
<keyword evidence="9 12" id="KW-0472">Membrane</keyword>
<evidence type="ECO:0000256" key="2">
    <source>
        <dbReference type="ARBA" id="ARBA00022475"/>
    </source>
</evidence>
<evidence type="ECO:0000256" key="1">
    <source>
        <dbReference type="ARBA" id="ARBA00004141"/>
    </source>
</evidence>
<feature type="transmembrane region" description="Helical" evidence="12">
    <location>
        <begin position="12"/>
        <end position="32"/>
    </location>
</feature>
<dbReference type="InterPro" id="IPR050450">
    <property type="entry name" value="COX15/CtaA_HemeA_synthase"/>
</dbReference>
<feature type="transmembrane region" description="Helical" evidence="12">
    <location>
        <begin position="338"/>
        <end position="358"/>
    </location>
</feature>
<dbReference type="InterPro" id="IPR003780">
    <property type="entry name" value="COX15/CtaA_fam"/>
</dbReference>
<evidence type="ECO:0000313" key="13">
    <source>
        <dbReference type="EMBL" id="RUR34735.1"/>
    </source>
</evidence>
<dbReference type="PANTHER" id="PTHR35457">
    <property type="entry name" value="HEME A SYNTHASE"/>
    <property type="match status" value="1"/>
</dbReference>
<name>A0A3S0Y0K0_9GAMM</name>
<evidence type="ECO:0000256" key="6">
    <source>
        <dbReference type="ARBA" id="ARBA00023002"/>
    </source>
</evidence>
<dbReference type="Proteomes" id="UP000287336">
    <property type="component" value="Unassembled WGS sequence"/>
</dbReference>
<dbReference type="EMBL" id="RZHG01000002">
    <property type="protein sequence ID" value="RUR34735.1"/>
    <property type="molecule type" value="Genomic_DNA"/>
</dbReference>
<evidence type="ECO:0000256" key="3">
    <source>
        <dbReference type="ARBA" id="ARBA00022692"/>
    </source>
</evidence>
<feature type="transmembrane region" description="Helical" evidence="12">
    <location>
        <begin position="310"/>
        <end position="332"/>
    </location>
</feature>
<keyword evidence="3 12" id="KW-0812">Transmembrane</keyword>
<evidence type="ECO:0000256" key="8">
    <source>
        <dbReference type="ARBA" id="ARBA00023133"/>
    </source>
</evidence>
<feature type="transmembrane region" description="Helical" evidence="12">
    <location>
        <begin position="138"/>
        <end position="158"/>
    </location>
</feature>
<dbReference type="PANTHER" id="PTHR35457:SF1">
    <property type="entry name" value="HEME A SYNTHASE"/>
    <property type="match status" value="1"/>
</dbReference>
<dbReference type="GO" id="GO:0046872">
    <property type="term" value="F:metal ion binding"/>
    <property type="evidence" value="ECO:0007669"/>
    <property type="project" value="UniProtKB-KW"/>
</dbReference>
<accession>A0A3S0Y0K0</accession>
<dbReference type="Pfam" id="PF02628">
    <property type="entry name" value="COX15-CtaA"/>
    <property type="match status" value="1"/>
</dbReference>
<keyword evidence="14" id="KW-1185">Reference proteome</keyword>
<feature type="transmembrane region" description="Helical" evidence="12">
    <location>
        <begin position="280"/>
        <end position="298"/>
    </location>
</feature>
<keyword evidence="6" id="KW-0560">Oxidoreductase</keyword>
<evidence type="ECO:0000256" key="10">
    <source>
        <dbReference type="ARBA" id="ARBA00023157"/>
    </source>
</evidence>
<keyword evidence="10" id="KW-1015">Disulfide bond</keyword>
<keyword evidence="8" id="KW-0350">Heme biosynthesis</keyword>
<evidence type="ECO:0000313" key="14">
    <source>
        <dbReference type="Proteomes" id="UP000287336"/>
    </source>
</evidence>
<keyword evidence="4" id="KW-0479">Metal-binding</keyword>
<comment type="caution">
    <text evidence="13">The sequence shown here is derived from an EMBL/GenBank/DDBJ whole genome shotgun (WGS) entry which is preliminary data.</text>
</comment>
<dbReference type="AlphaFoldDB" id="A0A3S0Y0K0"/>
<protein>
    <submittedName>
        <fullName evidence="13">Heme A synthase</fullName>
    </submittedName>
</protein>
<comment type="subcellular location">
    <subcellularLocation>
        <location evidence="1">Membrane</location>
        <topology evidence="1">Multi-pass membrane protein</topology>
    </subcellularLocation>
</comment>
<evidence type="ECO:0000256" key="4">
    <source>
        <dbReference type="ARBA" id="ARBA00022723"/>
    </source>
</evidence>
<feature type="transmembrane region" description="Helical" evidence="12">
    <location>
        <begin position="111"/>
        <end position="132"/>
    </location>
</feature>
<keyword evidence="2" id="KW-1003">Cell membrane</keyword>
<dbReference type="OrthoDB" id="1447144at2"/>